<dbReference type="GO" id="GO:0006886">
    <property type="term" value="P:intracellular protein transport"/>
    <property type="evidence" value="ECO:0007669"/>
    <property type="project" value="TreeGrafter"/>
</dbReference>
<reference evidence="3 4" key="1">
    <citation type="journal article" date="2019" name="Commun. Biol.">
        <title>The bagworm genome reveals a unique fibroin gene that provides high tensile strength.</title>
        <authorList>
            <person name="Kono N."/>
            <person name="Nakamura H."/>
            <person name="Ohtoshi R."/>
            <person name="Tomita M."/>
            <person name="Numata K."/>
            <person name="Arakawa K."/>
        </authorList>
    </citation>
    <scope>NUCLEOTIDE SEQUENCE [LARGE SCALE GENOMIC DNA]</scope>
</reference>
<evidence type="ECO:0000313" key="4">
    <source>
        <dbReference type="Proteomes" id="UP000299102"/>
    </source>
</evidence>
<gene>
    <name evidence="3" type="primary">TBC1D13</name>
    <name evidence="3" type="ORF">EVAR_71927_1</name>
</gene>
<dbReference type="SUPFAM" id="SSF47923">
    <property type="entry name" value="Ypt/Rab-GAP domain of gyp1p"/>
    <property type="match status" value="1"/>
</dbReference>
<dbReference type="Gene3D" id="1.10.8.270">
    <property type="entry name" value="putative rabgap domain of human tbc1 domain family member 14 like domains"/>
    <property type="match status" value="1"/>
</dbReference>
<accession>A0A4C1T7I5</accession>
<keyword evidence="1" id="KW-0343">GTPase activation</keyword>
<dbReference type="GO" id="GO:0005096">
    <property type="term" value="F:GTPase activator activity"/>
    <property type="evidence" value="ECO:0007669"/>
    <property type="project" value="UniProtKB-KW"/>
</dbReference>
<feature type="non-terminal residue" evidence="3">
    <location>
        <position position="127"/>
    </location>
</feature>
<evidence type="ECO:0000256" key="1">
    <source>
        <dbReference type="ARBA" id="ARBA00022468"/>
    </source>
</evidence>
<dbReference type="STRING" id="151549.A0A4C1T7I5"/>
<dbReference type="InterPro" id="IPR035969">
    <property type="entry name" value="Rab-GAP_TBC_sf"/>
</dbReference>
<proteinExistence type="predicted"/>
<dbReference type="Proteomes" id="UP000299102">
    <property type="component" value="Unassembled WGS sequence"/>
</dbReference>
<protein>
    <submittedName>
        <fullName evidence="3">TBC1 domain family member 13</fullName>
    </submittedName>
</protein>
<dbReference type="Pfam" id="PF00566">
    <property type="entry name" value="RabGAP-TBC"/>
    <property type="match status" value="1"/>
</dbReference>
<name>A0A4C1T7I5_EUMVA</name>
<evidence type="ECO:0000259" key="2">
    <source>
        <dbReference type="PROSITE" id="PS50086"/>
    </source>
</evidence>
<feature type="domain" description="Rab-GAP TBC" evidence="2">
    <location>
        <begin position="1"/>
        <end position="127"/>
    </location>
</feature>
<dbReference type="PROSITE" id="PS50086">
    <property type="entry name" value="TBC_RABGAP"/>
    <property type="match status" value="1"/>
</dbReference>
<sequence length="127" mass="14876">MSSGDYVPLNEGSEAHWEVVERMLFLYAKLNPGQGYVQGMNEIIGPIYHTFAIDPNKEFRQYAEADCFFCFTNLMAEIRDFFIRTLDEAESGINYMMGKLCDCVKKTDPEIWNHLEMQELKPQYYSF</sequence>
<keyword evidence="4" id="KW-1185">Reference proteome</keyword>
<dbReference type="InterPro" id="IPR000195">
    <property type="entry name" value="Rab-GAP-TBC_dom"/>
</dbReference>
<dbReference type="AlphaFoldDB" id="A0A4C1T7I5"/>
<evidence type="ECO:0000313" key="3">
    <source>
        <dbReference type="EMBL" id="GBP09397.1"/>
    </source>
</evidence>
<dbReference type="Gene3D" id="1.10.472.80">
    <property type="entry name" value="Ypt/Rab-GAP domain of gyp1p, domain 3"/>
    <property type="match status" value="1"/>
</dbReference>
<dbReference type="EMBL" id="BGZK01008682">
    <property type="protein sequence ID" value="GBP09397.1"/>
    <property type="molecule type" value="Genomic_DNA"/>
</dbReference>
<dbReference type="OrthoDB" id="10263206at2759"/>
<dbReference type="PANTHER" id="PTHR22957">
    <property type="entry name" value="TBC1 DOMAIN FAMILY MEMBER GTPASE-ACTIVATING PROTEIN"/>
    <property type="match status" value="1"/>
</dbReference>
<organism evidence="3 4">
    <name type="scientific">Eumeta variegata</name>
    <name type="common">Bagworm moth</name>
    <name type="synonym">Eumeta japonica</name>
    <dbReference type="NCBI Taxonomy" id="151549"/>
    <lineage>
        <taxon>Eukaryota</taxon>
        <taxon>Metazoa</taxon>
        <taxon>Ecdysozoa</taxon>
        <taxon>Arthropoda</taxon>
        <taxon>Hexapoda</taxon>
        <taxon>Insecta</taxon>
        <taxon>Pterygota</taxon>
        <taxon>Neoptera</taxon>
        <taxon>Endopterygota</taxon>
        <taxon>Lepidoptera</taxon>
        <taxon>Glossata</taxon>
        <taxon>Ditrysia</taxon>
        <taxon>Tineoidea</taxon>
        <taxon>Psychidae</taxon>
        <taxon>Oiketicinae</taxon>
        <taxon>Eumeta</taxon>
    </lineage>
</organism>
<dbReference type="PANTHER" id="PTHR22957:SF27">
    <property type="entry name" value="TBC1 DOMAIN FAMILY MEMBER 13"/>
    <property type="match status" value="1"/>
</dbReference>
<comment type="caution">
    <text evidence="3">The sequence shown here is derived from an EMBL/GenBank/DDBJ whole genome shotgun (WGS) entry which is preliminary data.</text>
</comment>